<dbReference type="Proteomes" id="UP000694005">
    <property type="component" value="Chromosome A05"/>
</dbReference>
<evidence type="ECO:0000313" key="2">
    <source>
        <dbReference type="Proteomes" id="UP000694005"/>
    </source>
</evidence>
<name>A0A8D9DJ18_BRACM</name>
<dbReference type="Gramene" id="A05p29900.2_BraZ1">
    <property type="protein sequence ID" value="A05p29900.2_BraZ1.CDS.1"/>
    <property type="gene ID" value="A05g29900.2_BraZ1"/>
</dbReference>
<dbReference type="AlphaFoldDB" id="A0A8D9DJ18"/>
<feature type="non-terminal residue" evidence="1">
    <location>
        <position position="1"/>
    </location>
</feature>
<reference evidence="1 2" key="1">
    <citation type="submission" date="2021-07" db="EMBL/GenBank/DDBJ databases">
        <authorList>
            <consortium name="Genoscope - CEA"/>
            <person name="William W."/>
        </authorList>
    </citation>
    <scope>NUCLEOTIDE SEQUENCE [LARGE SCALE GENOMIC DNA]</scope>
</reference>
<accession>A0A8D9DJ18</accession>
<dbReference type="EMBL" id="LS974621">
    <property type="protein sequence ID" value="CAG7876469.1"/>
    <property type="molecule type" value="Genomic_DNA"/>
</dbReference>
<proteinExistence type="predicted"/>
<organism evidence="1 2">
    <name type="scientific">Brassica campestris</name>
    <name type="common">Field mustard</name>
    <dbReference type="NCBI Taxonomy" id="3711"/>
    <lineage>
        <taxon>Eukaryota</taxon>
        <taxon>Viridiplantae</taxon>
        <taxon>Streptophyta</taxon>
        <taxon>Embryophyta</taxon>
        <taxon>Tracheophyta</taxon>
        <taxon>Spermatophyta</taxon>
        <taxon>Magnoliopsida</taxon>
        <taxon>eudicotyledons</taxon>
        <taxon>Gunneridae</taxon>
        <taxon>Pentapetalae</taxon>
        <taxon>rosids</taxon>
        <taxon>malvids</taxon>
        <taxon>Brassicales</taxon>
        <taxon>Brassicaceae</taxon>
        <taxon>Brassiceae</taxon>
        <taxon>Brassica</taxon>
    </lineage>
</organism>
<protein>
    <submittedName>
        <fullName evidence="1">Uncharacterized protein</fullName>
    </submittedName>
</protein>
<sequence>IDLALCISSVCLSLHDLVPSIWFQNSLYSRDPGERKNMEPNRCNKR</sequence>
<gene>
    <name evidence="1" type="ORF">BRAPAZ1V2_A05P29900.2</name>
</gene>
<evidence type="ECO:0000313" key="1">
    <source>
        <dbReference type="EMBL" id="CAG7876469.1"/>
    </source>
</evidence>